<sequence length="104" mass="11113">MTPQHVQLDSSHDLAREDEALLAAVDVSSLDKQEGYDVSLLALQPRDVRPSPSSSPPAEPRASFHSHGSTSRPDTLRDPSPAYPSAAPSSSFSSRPSTRDDESA</sequence>
<dbReference type="RefSeq" id="XP_018268047.1">
    <property type="nucleotide sequence ID" value="XM_018418206.1"/>
</dbReference>
<evidence type="ECO:0000256" key="1">
    <source>
        <dbReference type="SAM" id="MobiDB-lite"/>
    </source>
</evidence>
<dbReference type="GeneID" id="28978654"/>
<protein>
    <submittedName>
        <fullName evidence="2">Uncharacterized protein</fullName>
    </submittedName>
</protein>
<keyword evidence="3" id="KW-1185">Reference proteome</keyword>
<feature type="region of interest" description="Disordered" evidence="1">
    <location>
        <begin position="42"/>
        <end position="104"/>
    </location>
</feature>
<dbReference type="EMBL" id="KQ474089">
    <property type="protein sequence ID" value="KPV71998.1"/>
    <property type="molecule type" value="Genomic_DNA"/>
</dbReference>
<dbReference type="Proteomes" id="UP000053890">
    <property type="component" value="Unassembled WGS sequence"/>
</dbReference>
<organism evidence="2 3">
    <name type="scientific">Rhodotorula graminis (strain WP1)</name>
    <dbReference type="NCBI Taxonomy" id="578459"/>
    <lineage>
        <taxon>Eukaryota</taxon>
        <taxon>Fungi</taxon>
        <taxon>Dikarya</taxon>
        <taxon>Basidiomycota</taxon>
        <taxon>Pucciniomycotina</taxon>
        <taxon>Microbotryomycetes</taxon>
        <taxon>Sporidiobolales</taxon>
        <taxon>Sporidiobolaceae</taxon>
        <taxon>Rhodotorula</taxon>
    </lineage>
</organism>
<proteinExistence type="predicted"/>
<name>A0A0P9EK08_RHOGW</name>
<evidence type="ECO:0000313" key="3">
    <source>
        <dbReference type="Proteomes" id="UP000053890"/>
    </source>
</evidence>
<feature type="compositionally biased region" description="Low complexity" evidence="1">
    <location>
        <begin position="79"/>
        <end position="96"/>
    </location>
</feature>
<feature type="non-terminal residue" evidence="2">
    <location>
        <position position="104"/>
    </location>
</feature>
<reference evidence="2 3" key="1">
    <citation type="journal article" date="2015" name="Front. Microbiol.">
        <title>Genome sequence of the plant growth promoting endophytic yeast Rhodotorula graminis WP1.</title>
        <authorList>
            <person name="Firrincieli A."/>
            <person name="Otillar R."/>
            <person name="Salamov A."/>
            <person name="Schmutz J."/>
            <person name="Khan Z."/>
            <person name="Redman R.S."/>
            <person name="Fleck N.D."/>
            <person name="Lindquist E."/>
            <person name="Grigoriev I.V."/>
            <person name="Doty S.L."/>
        </authorList>
    </citation>
    <scope>NUCLEOTIDE SEQUENCE [LARGE SCALE GENOMIC DNA]</scope>
    <source>
        <strain evidence="2 3">WP1</strain>
    </source>
</reference>
<accession>A0A0P9EK08</accession>
<evidence type="ECO:0000313" key="2">
    <source>
        <dbReference type="EMBL" id="KPV71998.1"/>
    </source>
</evidence>
<gene>
    <name evidence="2" type="ORF">RHOBADRAFT_56138</name>
</gene>
<dbReference type="AlphaFoldDB" id="A0A0P9EK08"/>